<evidence type="ECO:0000256" key="3">
    <source>
        <dbReference type="ARBA" id="ARBA00022737"/>
    </source>
</evidence>
<dbReference type="Gene3D" id="3.30.70.20">
    <property type="match status" value="2"/>
</dbReference>
<dbReference type="GO" id="GO:0051539">
    <property type="term" value="F:4 iron, 4 sulfur cluster binding"/>
    <property type="evidence" value="ECO:0007669"/>
    <property type="project" value="UniProtKB-KW"/>
</dbReference>
<organism evidence="7 8">
    <name type="scientific">Sulfurospirillum diekertiae</name>
    <dbReference type="NCBI Taxonomy" id="1854492"/>
    <lineage>
        <taxon>Bacteria</taxon>
        <taxon>Pseudomonadati</taxon>
        <taxon>Campylobacterota</taxon>
        <taxon>Epsilonproteobacteria</taxon>
        <taxon>Campylobacterales</taxon>
        <taxon>Sulfurospirillaceae</taxon>
        <taxon>Sulfurospirillum</taxon>
    </lineage>
</organism>
<keyword evidence="2" id="KW-0479">Metal-binding</keyword>
<reference evidence="8" key="1">
    <citation type="submission" date="2017-05" db="EMBL/GenBank/DDBJ databases">
        <title>Dechlorination kinetics govern the competition between two new strains of the genus Sulfurospirillum.</title>
        <authorList>
            <person name="Buttet G.F."/>
            <person name="Murray A.M."/>
            <person name="Goris T."/>
            <person name="Burion M."/>
            <person name="Lin B."/>
            <person name="Rolle M."/>
            <person name="Maillard J."/>
        </authorList>
    </citation>
    <scope>NUCLEOTIDE SEQUENCE [LARGE SCALE GENOMIC DNA]</scope>
    <source>
        <strain evidence="8">SL2-1</strain>
    </source>
</reference>
<dbReference type="Pfam" id="PF00037">
    <property type="entry name" value="Fer4"/>
    <property type="match status" value="1"/>
</dbReference>
<dbReference type="InterPro" id="IPR017896">
    <property type="entry name" value="4Fe4S_Fe-S-bd"/>
</dbReference>
<keyword evidence="3" id="KW-0677">Repeat</keyword>
<proteinExistence type="predicted"/>
<keyword evidence="4" id="KW-0408">Iron</keyword>
<feature type="domain" description="4Fe-4S ferredoxin-type" evidence="6">
    <location>
        <begin position="67"/>
        <end position="98"/>
    </location>
</feature>
<dbReference type="PROSITE" id="PS00198">
    <property type="entry name" value="4FE4S_FER_1"/>
    <property type="match status" value="1"/>
</dbReference>
<dbReference type="AlphaFoldDB" id="A0A1Y0HJA7"/>
<name>A0A1Y0HJA7_9BACT</name>
<evidence type="ECO:0000256" key="5">
    <source>
        <dbReference type="ARBA" id="ARBA00023014"/>
    </source>
</evidence>
<accession>A0A1Y0HJA7</accession>
<dbReference type="KEGG" id="suls:Sdiek1_0873"/>
<dbReference type="Pfam" id="PF12838">
    <property type="entry name" value="Fer4_7"/>
    <property type="match status" value="1"/>
</dbReference>
<protein>
    <submittedName>
        <fullName evidence="7">Nitrate reductase maturation protein NapF</fullName>
    </submittedName>
</protein>
<evidence type="ECO:0000313" key="7">
    <source>
        <dbReference type="EMBL" id="ARU48040.1"/>
    </source>
</evidence>
<evidence type="ECO:0000256" key="1">
    <source>
        <dbReference type="ARBA" id="ARBA00022485"/>
    </source>
</evidence>
<dbReference type="Proteomes" id="UP000196005">
    <property type="component" value="Chromosome"/>
</dbReference>
<keyword evidence="5" id="KW-0411">Iron-sulfur</keyword>
<gene>
    <name evidence="7" type="ORF">Sdiek1_0873</name>
</gene>
<dbReference type="RefSeq" id="WP_087438053.1">
    <property type="nucleotide sequence ID" value="NZ_CP021416.1"/>
</dbReference>
<dbReference type="SUPFAM" id="SSF54862">
    <property type="entry name" value="4Fe-4S ferredoxins"/>
    <property type="match status" value="1"/>
</dbReference>
<dbReference type="OrthoDB" id="9800445at2"/>
<evidence type="ECO:0000313" key="8">
    <source>
        <dbReference type="Proteomes" id="UP000196005"/>
    </source>
</evidence>
<keyword evidence="8" id="KW-1185">Reference proteome</keyword>
<dbReference type="GO" id="GO:0046872">
    <property type="term" value="F:metal ion binding"/>
    <property type="evidence" value="ECO:0007669"/>
    <property type="project" value="UniProtKB-KW"/>
</dbReference>
<dbReference type="EMBL" id="CP021416">
    <property type="protein sequence ID" value="ARU48040.1"/>
    <property type="molecule type" value="Genomic_DNA"/>
</dbReference>
<dbReference type="InterPro" id="IPR017900">
    <property type="entry name" value="4Fe4S_Fe_S_CS"/>
</dbReference>
<sequence>MTNGSRRGVFTSLFGNKKAQKNQNELCVRPPYHHVGYEFLDHCVTCKDTPCMNACEEKIIVLSAATHTPYLDFTKGGCTFCEACARACPSGVLSLTCNDEKDLHVKAKIDIIACMAWHQSLCNSCLDACEPRAIQFLGLWKPQIEMDVCNGCGMCVGICPSNAIIIQEEKKA</sequence>
<feature type="domain" description="4Fe-4S ferredoxin-type" evidence="6">
    <location>
        <begin position="140"/>
        <end position="169"/>
    </location>
</feature>
<dbReference type="InterPro" id="IPR004496">
    <property type="entry name" value="NapF"/>
</dbReference>
<evidence type="ECO:0000256" key="4">
    <source>
        <dbReference type="ARBA" id="ARBA00023004"/>
    </source>
</evidence>
<keyword evidence="1" id="KW-0004">4Fe-4S</keyword>
<dbReference type="PROSITE" id="PS51379">
    <property type="entry name" value="4FE4S_FER_2"/>
    <property type="match status" value="2"/>
</dbReference>
<evidence type="ECO:0000259" key="6">
    <source>
        <dbReference type="PROSITE" id="PS51379"/>
    </source>
</evidence>
<evidence type="ECO:0000256" key="2">
    <source>
        <dbReference type="ARBA" id="ARBA00022723"/>
    </source>
</evidence>
<dbReference type="CDD" id="cd10564">
    <property type="entry name" value="NapF_like"/>
    <property type="match status" value="1"/>
</dbReference>